<evidence type="ECO:0000256" key="1">
    <source>
        <dbReference type="SAM" id="MobiDB-lite"/>
    </source>
</evidence>
<evidence type="ECO:0000313" key="3">
    <source>
        <dbReference type="Proteomes" id="UP000187203"/>
    </source>
</evidence>
<organism evidence="2 3">
    <name type="scientific">Corchorus olitorius</name>
    <dbReference type="NCBI Taxonomy" id="93759"/>
    <lineage>
        <taxon>Eukaryota</taxon>
        <taxon>Viridiplantae</taxon>
        <taxon>Streptophyta</taxon>
        <taxon>Embryophyta</taxon>
        <taxon>Tracheophyta</taxon>
        <taxon>Spermatophyta</taxon>
        <taxon>Magnoliopsida</taxon>
        <taxon>eudicotyledons</taxon>
        <taxon>Gunneridae</taxon>
        <taxon>Pentapetalae</taxon>
        <taxon>rosids</taxon>
        <taxon>malvids</taxon>
        <taxon>Malvales</taxon>
        <taxon>Malvaceae</taxon>
        <taxon>Grewioideae</taxon>
        <taxon>Apeibeae</taxon>
        <taxon>Corchorus</taxon>
    </lineage>
</organism>
<dbReference type="AlphaFoldDB" id="A0A1R3KLH7"/>
<protein>
    <submittedName>
        <fullName evidence="2">Uncharacterized protein</fullName>
    </submittedName>
</protein>
<comment type="caution">
    <text evidence="2">The sequence shown here is derived from an EMBL/GenBank/DDBJ whole genome shotgun (WGS) entry which is preliminary data.</text>
</comment>
<reference evidence="3" key="1">
    <citation type="submission" date="2013-09" db="EMBL/GenBank/DDBJ databases">
        <title>Corchorus olitorius genome sequencing.</title>
        <authorList>
            <person name="Alam M."/>
            <person name="Haque M.S."/>
            <person name="Islam M.S."/>
            <person name="Emdad E.M."/>
            <person name="Islam M.M."/>
            <person name="Ahmed B."/>
            <person name="Halim A."/>
            <person name="Hossen Q.M.M."/>
            <person name="Hossain M.Z."/>
            <person name="Ahmed R."/>
            <person name="Khan M.M."/>
            <person name="Islam R."/>
            <person name="Rashid M.M."/>
            <person name="Khan S.A."/>
            <person name="Rahman M.S."/>
            <person name="Alam M."/>
            <person name="Yahiya A.S."/>
            <person name="Khan M.S."/>
            <person name="Azam M.S."/>
            <person name="Haque T."/>
            <person name="Lashkar M.Z.H."/>
            <person name="Akhand A.I."/>
            <person name="Morshed G."/>
            <person name="Roy S."/>
            <person name="Uddin K.S."/>
            <person name="Rabeya T."/>
            <person name="Hossain A.S."/>
            <person name="Chowdhury A."/>
            <person name="Snigdha A.R."/>
            <person name="Mortoza M.S."/>
            <person name="Matin S.A."/>
            <person name="Hoque S.M.E."/>
            <person name="Islam M.K."/>
            <person name="Roy D.K."/>
            <person name="Haider R."/>
            <person name="Moosa M.M."/>
            <person name="Elias S.M."/>
            <person name="Hasan A.M."/>
            <person name="Jahan S."/>
            <person name="Shafiuddin M."/>
            <person name="Mahmood N."/>
            <person name="Shommy N.S."/>
        </authorList>
    </citation>
    <scope>NUCLEOTIDE SEQUENCE [LARGE SCALE GENOMIC DNA]</scope>
    <source>
        <strain evidence="3">cv. O-4</strain>
    </source>
</reference>
<dbReference type="Proteomes" id="UP000187203">
    <property type="component" value="Unassembled WGS sequence"/>
</dbReference>
<feature type="compositionally biased region" description="Basic and acidic residues" evidence="1">
    <location>
        <begin position="153"/>
        <end position="165"/>
    </location>
</feature>
<proteinExistence type="predicted"/>
<feature type="region of interest" description="Disordered" evidence="1">
    <location>
        <begin position="144"/>
        <end position="166"/>
    </location>
</feature>
<name>A0A1R3KLH7_9ROSI</name>
<gene>
    <name evidence="2" type="ORF">COLO4_06936</name>
</gene>
<accession>A0A1R3KLH7</accession>
<feature type="region of interest" description="Disordered" evidence="1">
    <location>
        <begin position="31"/>
        <end position="83"/>
    </location>
</feature>
<keyword evidence="3" id="KW-1185">Reference proteome</keyword>
<feature type="compositionally biased region" description="Low complexity" evidence="1">
    <location>
        <begin position="57"/>
        <end position="72"/>
    </location>
</feature>
<dbReference type="EMBL" id="AWUE01012990">
    <property type="protein sequence ID" value="OMP07924.1"/>
    <property type="molecule type" value="Genomic_DNA"/>
</dbReference>
<sequence>MEAYIINCELPLVEYGKIVKKYSRSLKAESLNARTGRSPGSDGSFQRGSHGGLLTPSGGARAAASGIRGSGSQSVPSRSVAEGGASFRNHVDSMDLRRGNRVARALTFEEKSCEIISRMEGRVVANPPLSQDDLRDDRARDVNYANNRGLNGSERRGDKRSDVKLKQSLQNGNIMLGREVPIVEESSGESPAVAEANLFGKSLGYPSPNANVRPRVSGLASGPNIPGVGPTILGHANTDMGSSQVGLGGKDPIKPNAGNNTVNHQGRIQAFNWYFYSRR</sequence>
<evidence type="ECO:0000313" key="2">
    <source>
        <dbReference type="EMBL" id="OMP07924.1"/>
    </source>
</evidence>